<accession>A0A3M7S9Y1</accession>
<proteinExistence type="predicted"/>
<keyword evidence="2" id="KW-1185">Reference proteome</keyword>
<gene>
    <name evidence="1" type="ORF">BpHYR1_006362</name>
</gene>
<comment type="caution">
    <text evidence="1">The sequence shown here is derived from an EMBL/GenBank/DDBJ whole genome shotgun (WGS) entry which is preliminary data.</text>
</comment>
<organism evidence="1 2">
    <name type="scientific">Brachionus plicatilis</name>
    <name type="common">Marine rotifer</name>
    <name type="synonym">Brachionus muelleri</name>
    <dbReference type="NCBI Taxonomy" id="10195"/>
    <lineage>
        <taxon>Eukaryota</taxon>
        <taxon>Metazoa</taxon>
        <taxon>Spiralia</taxon>
        <taxon>Gnathifera</taxon>
        <taxon>Rotifera</taxon>
        <taxon>Eurotatoria</taxon>
        <taxon>Monogononta</taxon>
        <taxon>Pseudotrocha</taxon>
        <taxon>Ploima</taxon>
        <taxon>Brachionidae</taxon>
        <taxon>Brachionus</taxon>
    </lineage>
</organism>
<dbReference type="Proteomes" id="UP000276133">
    <property type="component" value="Unassembled WGS sequence"/>
</dbReference>
<reference evidence="1 2" key="1">
    <citation type="journal article" date="2018" name="Sci. Rep.">
        <title>Genomic signatures of local adaptation to the degree of environmental predictability in rotifers.</title>
        <authorList>
            <person name="Franch-Gras L."/>
            <person name="Hahn C."/>
            <person name="Garcia-Roger E.M."/>
            <person name="Carmona M.J."/>
            <person name="Serra M."/>
            <person name="Gomez A."/>
        </authorList>
    </citation>
    <scope>NUCLEOTIDE SEQUENCE [LARGE SCALE GENOMIC DNA]</scope>
    <source>
        <strain evidence="1">HYR1</strain>
    </source>
</reference>
<name>A0A3M7S9Y1_BRAPC</name>
<dbReference type="AlphaFoldDB" id="A0A3M7S9Y1"/>
<evidence type="ECO:0000313" key="1">
    <source>
        <dbReference type="EMBL" id="RNA32519.1"/>
    </source>
</evidence>
<evidence type="ECO:0000313" key="2">
    <source>
        <dbReference type="Proteomes" id="UP000276133"/>
    </source>
</evidence>
<protein>
    <submittedName>
        <fullName evidence="1">Uncharacterized protein</fullName>
    </submittedName>
</protein>
<sequence length="86" mass="10235">MNLMRKICSLIDYGKKASLWRLIVRFIFVYYPSNLKYLRDLHLSLSLSMRFKFRILRLGRDGRDDVCCMHQNFVSIYEGAILNKGI</sequence>
<dbReference type="EMBL" id="REGN01001788">
    <property type="protein sequence ID" value="RNA32519.1"/>
    <property type="molecule type" value="Genomic_DNA"/>
</dbReference>